<organism evidence="2 3">
    <name type="scientific">Rhizoctonia solani</name>
    <dbReference type="NCBI Taxonomy" id="456999"/>
    <lineage>
        <taxon>Eukaryota</taxon>
        <taxon>Fungi</taxon>
        <taxon>Dikarya</taxon>
        <taxon>Basidiomycota</taxon>
        <taxon>Agaricomycotina</taxon>
        <taxon>Agaricomycetes</taxon>
        <taxon>Cantharellales</taxon>
        <taxon>Ceratobasidiaceae</taxon>
        <taxon>Rhizoctonia</taxon>
    </lineage>
</organism>
<dbReference type="AlphaFoldDB" id="A0A8H3CXK4"/>
<reference evidence="2" key="1">
    <citation type="submission" date="2021-01" db="EMBL/GenBank/DDBJ databases">
        <authorList>
            <person name="Kaushik A."/>
        </authorList>
    </citation>
    <scope>NUCLEOTIDE SEQUENCE</scope>
    <source>
        <strain evidence="2">AG4-RS23</strain>
    </source>
</reference>
<gene>
    <name evidence="2" type="ORF">RDB_LOCUS121836</name>
</gene>
<dbReference type="EMBL" id="CAJMWY010003203">
    <property type="protein sequence ID" value="CAE6500327.1"/>
    <property type="molecule type" value="Genomic_DNA"/>
</dbReference>
<proteinExistence type="predicted"/>
<comment type="caution">
    <text evidence="2">The sequence shown here is derived from an EMBL/GenBank/DDBJ whole genome shotgun (WGS) entry which is preliminary data.</text>
</comment>
<feature type="region of interest" description="Disordered" evidence="1">
    <location>
        <begin position="86"/>
        <end position="116"/>
    </location>
</feature>
<feature type="compositionally biased region" description="Polar residues" evidence="1">
    <location>
        <begin position="96"/>
        <end position="110"/>
    </location>
</feature>
<evidence type="ECO:0000313" key="2">
    <source>
        <dbReference type="EMBL" id="CAE6500327.1"/>
    </source>
</evidence>
<name>A0A8H3CXK4_9AGAM</name>
<dbReference type="Proteomes" id="UP000663861">
    <property type="component" value="Unassembled WGS sequence"/>
</dbReference>
<sequence>MRYFSPVVVHRPRVSISLCRWLVSGNILKGGYKEPARPSTEGYNRGLHVTGITQTPALGPSRVLWKTQSELKVTNERPVNSAVIHLGGPTAPLGDTKSSAQEDSSKTNPSRPIENMNKAKLEKLRRHINRFFAKYPKFTHDPTKSYTEEFLRMASEFRWSEGSKKYKIARKKLNTASVLQFNENFDKDFDKDFYQGSEKENQKKEKERKMLRKWILLFNKIDIKDLVMPKTVAEFEERVKSVHTNICDVL</sequence>
<evidence type="ECO:0000256" key="1">
    <source>
        <dbReference type="SAM" id="MobiDB-lite"/>
    </source>
</evidence>
<protein>
    <submittedName>
        <fullName evidence="2">Uncharacterized protein</fullName>
    </submittedName>
</protein>
<evidence type="ECO:0000313" key="3">
    <source>
        <dbReference type="Proteomes" id="UP000663861"/>
    </source>
</evidence>
<accession>A0A8H3CXK4</accession>